<evidence type="ECO:0000256" key="8">
    <source>
        <dbReference type="ARBA" id="ARBA00037071"/>
    </source>
</evidence>
<dbReference type="InterPro" id="IPR001179">
    <property type="entry name" value="PPIase_FKBP_dom"/>
</dbReference>
<comment type="subcellular location">
    <subcellularLocation>
        <location evidence="2">Cytoplasm</location>
    </subcellularLocation>
</comment>
<keyword evidence="13" id="KW-1185">Reference proteome</keyword>
<keyword evidence="5 9" id="KW-0697">Rotamase</keyword>
<proteinExistence type="inferred from homology"/>
<dbReference type="EC" id="5.2.1.8" evidence="10"/>
<comment type="catalytic activity">
    <reaction evidence="1 9 10">
        <text>[protein]-peptidylproline (omega=180) = [protein]-peptidylproline (omega=0)</text>
        <dbReference type="Rhea" id="RHEA:16237"/>
        <dbReference type="Rhea" id="RHEA-COMP:10747"/>
        <dbReference type="Rhea" id="RHEA-COMP:10748"/>
        <dbReference type="ChEBI" id="CHEBI:83833"/>
        <dbReference type="ChEBI" id="CHEBI:83834"/>
        <dbReference type="EC" id="5.2.1.8"/>
    </reaction>
</comment>
<feature type="domain" description="PPIase FKBP-type" evidence="11">
    <location>
        <begin position="5"/>
        <end position="82"/>
    </location>
</feature>
<dbReference type="PANTHER" id="PTHR47861">
    <property type="entry name" value="FKBP-TYPE PEPTIDYL-PROLYL CIS-TRANS ISOMERASE SLYD"/>
    <property type="match status" value="1"/>
</dbReference>
<dbReference type="GO" id="GO:0003755">
    <property type="term" value="F:peptidyl-prolyl cis-trans isomerase activity"/>
    <property type="evidence" value="ECO:0007669"/>
    <property type="project" value="UniProtKB-EC"/>
</dbReference>
<evidence type="ECO:0000256" key="10">
    <source>
        <dbReference type="RuleBase" id="RU003915"/>
    </source>
</evidence>
<organism evidence="12 13">
    <name type="scientific">Reinekea marina</name>
    <dbReference type="NCBI Taxonomy" id="1310421"/>
    <lineage>
        <taxon>Bacteria</taxon>
        <taxon>Pseudomonadati</taxon>
        <taxon>Pseudomonadota</taxon>
        <taxon>Gammaproteobacteria</taxon>
        <taxon>Oceanospirillales</taxon>
        <taxon>Saccharospirillaceae</taxon>
        <taxon>Reinekea</taxon>
    </lineage>
</organism>
<accession>A0ABV7WR15</accession>
<keyword evidence="4" id="KW-0963">Cytoplasm</keyword>
<evidence type="ECO:0000256" key="1">
    <source>
        <dbReference type="ARBA" id="ARBA00000971"/>
    </source>
</evidence>
<evidence type="ECO:0000256" key="3">
    <source>
        <dbReference type="ARBA" id="ARBA00006577"/>
    </source>
</evidence>
<evidence type="ECO:0000259" key="11">
    <source>
        <dbReference type="PROSITE" id="PS50059"/>
    </source>
</evidence>
<dbReference type="RefSeq" id="WP_216000947.1">
    <property type="nucleotide sequence ID" value="NZ_JAUFQI010000001.1"/>
</dbReference>
<keyword evidence="7 9" id="KW-0413">Isomerase</keyword>
<name>A0ABV7WR15_9GAMM</name>
<reference evidence="13" key="1">
    <citation type="journal article" date="2019" name="Int. J. Syst. Evol. Microbiol.">
        <title>The Global Catalogue of Microorganisms (GCM) 10K type strain sequencing project: providing services to taxonomists for standard genome sequencing and annotation.</title>
        <authorList>
            <consortium name="The Broad Institute Genomics Platform"/>
            <consortium name="The Broad Institute Genome Sequencing Center for Infectious Disease"/>
            <person name="Wu L."/>
            <person name="Ma J."/>
        </authorList>
    </citation>
    <scope>NUCLEOTIDE SEQUENCE [LARGE SCALE GENOMIC DNA]</scope>
    <source>
        <strain evidence="13">CECT 8288</strain>
    </source>
</reference>
<protein>
    <recommendedName>
        <fullName evidence="10">Peptidyl-prolyl cis-trans isomerase</fullName>
        <ecNumber evidence="10">5.2.1.8</ecNumber>
    </recommendedName>
</protein>
<dbReference type="EMBL" id="JBHRYN010000007">
    <property type="protein sequence ID" value="MFC3700925.1"/>
    <property type="molecule type" value="Genomic_DNA"/>
</dbReference>
<comment type="function">
    <text evidence="8">Also involved in hydrogenase metallocenter assembly, probably by participating in the nickel insertion step. This function in hydrogenase biosynthesis requires chaperone activity and the presence of the metal-binding domain, but not PPIase activity.</text>
</comment>
<keyword evidence="6" id="KW-0143">Chaperone</keyword>
<dbReference type="Proteomes" id="UP001595710">
    <property type="component" value="Unassembled WGS sequence"/>
</dbReference>
<evidence type="ECO:0000256" key="2">
    <source>
        <dbReference type="ARBA" id="ARBA00004496"/>
    </source>
</evidence>
<evidence type="ECO:0000256" key="7">
    <source>
        <dbReference type="ARBA" id="ARBA00023235"/>
    </source>
</evidence>
<dbReference type="PROSITE" id="PS50059">
    <property type="entry name" value="FKBP_PPIASE"/>
    <property type="match status" value="1"/>
</dbReference>
<evidence type="ECO:0000256" key="9">
    <source>
        <dbReference type="PROSITE-ProRule" id="PRU00277"/>
    </source>
</evidence>
<evidence type="ECO:0000313" key="13">
    <source>
        <dbReference type="Proteomes" id="UP001595710"/>
    </source>
</evidence>
<comment type="similarity">
    <text evidence="3 10">Belongs to the FKBP-type PPIase family.</text>
</comment>
<gene>
    <name evidence="12" type="ORF">ACFOND_04660</name>
</gene>
<dbReference type="Pfam" id="PF00254">
    <property type="entry name" value="FKBP_C"/>
    <property type="match status" value="1"/>
</dbReference>
<dbReference type="PANTHER" id="PTHR47861:SF3">
    <property type="entry name" value="FKBP-TYPE PEPTIDYL-PROLYL CIS-TRANS ISOMERASE SLYD"/>
    <property type="match status" value="1"/>
</dbReference>
<evidence type="ECO:0000256" key="4">
    <source>
        <dbReference type="ARBA" id="ARBA00022490"/>
    </source>
</evidence>
<comment type="caution">
    <text evidence="12">The sequence shown here is derived from an EMBL/GenBank/DDBJ whole genome shotgun (WGS) entry which is preliminary data.</text>
</comment>
<evidence type="ECO:0000256" key="6">
    <source>
        <dbReference type="ARBA" id="ARBA00023186"/>
    </source>
</evidence>
<sequence>MIEDKKVITLEYQVTDEKGDVIDTSEGQDPLVYLHGAQNIIPGLENALTGKNLNDTFEVTVEPKDAYGEYNEEMVQVVPRSAFEGVESVEPGMAFTAQTQGGPVQLVVTGVEGDDITVDPNHPLSGKTLGFTGKIIDIREATAEEIEHGHVHGAGGHQH</sequence>
<evidence type="ECO:0000256" key="5">
    <source>
        <dbReference type="ARBA" id="ARBA00023110"/>
    </source>
</evidence>
<evidence type="ECO:0000313" key="12">
    <source>
        <dbReference type="EMBL" id="MFC3700925.1"/>
    </source>
</evidence>